<dbReference type="Proteomes" id="UP001153269">
    <property type="component" value="Unassembled WGS sequence"/>
</dbReference>
<protein>
    <submittedName>
        <fullName evidence="2">Uncharacterized protein</fullName>
    </submittedName>
</protein>
<sequence length="224" mass="24362">MRKHRADRSANSPSPGIRSGDESRRQSSDASSQDAHRRAAEGGLLDSGPCAKLIQLSEVKEAVRCLSHHMANPRQWQLSVTLVEARSPDKGGEEDKRGHPMASQHRPYESYSLGNAAESGLSPQTAEAGGESGRETLWRNIVFIWPGPDGEGSFGVARHLCPSGHDTHKHKQTRLPQPVCTALVFCSRRPERARRTHICGADLCKVGCGGEVQKDSLWGASGKR</sequence>
<accession>A0A9N7UIW8</accession>
<feature type="region of interest" description="Disordered" evidence="1">
    <location>
        <begin position="1"/>
        <end position="46"/>
    </location>
</feature>
<feature type="compositionally biased region" description="Basic and acidic residues" evidence="1">
    <location>
        <begin position="86"/>
        <end position="98"/>
    </location>
</feature>
<dbReference type="AlphaFoldDB" id="A0A9N7UIW8"/>
<dbReference type="EMBL" id="CADEAL010001305">
    <property type="protein sequence ID" value="CAB1431099.1"/>
    <property type="molecule type" value="Genomic_DNA"/>
</dbReference>
<evidence type="ECO:0000313" key="3">
    <source>
        <dbReference type="Proteomes" id="UP001153269"/>
    </source>
</evidence>
<proteinExistence type="predicted"/>
<name>A0A9N7UIW8_PLEPL</name>
<gene>
    <name evidence="2" type="ORF">PLEPLA_LOCUS19098</name>
</gene>
<evidence type="ECO:0000256" key="1">
    <source>
        <dbReference type="SAM" id="MobiDB-lite"/>
    </source>
</evidence>
<keyword evidence="3" id="KW-1185">Reference proteome</keyword>
<organism evidence="2 3">
    <name type="scientific">Pleuronectes platessa</name>
    <name type="common">European plaice</name>
    <dbReference type="NCBI Taxonomy" id="8262"/>
    <lineage>
        <taxon>Eukaryota</taxon>
        <taxon>Metazoa</taxon>
        <taxon>Chordata</taxon>
        <taxon>Craniata</taxon>
        <taxon>Vertebrata</taxon>
        <taxon>Euteleostomi</taxon>
        <taxon>Actinopterygii</taxon>
        <taxon>Neopterygii</taxon>
        <taxon>Teleostei</taxon>
        <taxon>Neoteleostei</taxon>
        <taxon>Acanthomorphata</taxon>
        <taxon>Carangaria</taxon>
        <taxon>Pleuronectiformes</taxon>
        <taxon>Pleuronectoidei</taxon>
        <taxon>Pleuronectidae</taxon>
        <taxon>Pleuronectes</taxon>
    </lineage>
</organism>
<evidence type="ECO:0000313" key="2">
    <source>
        <dbReference type="EMBL" id="CAB1431099.1"/>
    </source>
</evidence>
<reference evidence="2" key="1">
    <citation type="submission" date="2020-03" db="EMBL/GenBank/DDBJ databases">
        <authorList>
            <person name="Weist P."/>
        </authorList>
    </citation>
    <scope>NUCLEOTIDE SEQUENCE</scope>
</reference>
<feature type="region of interest" description="Disordered" evidence="1">
    <location>
        <begin position="113"/>
        <end position="132"/>
    </location>
</feature>
<feature type="region of interest" description="Disordered" evidence="1">
    <location>
        <begin position="86"/>
        <end position="107"/>
    </location>
</feature>
<comment type="caution">
    <text evidence="2">The sequence shown here is derived from an EMBL/GenBank/DDBJ whole genome shotgun (WGS) entry which is preliminary data.</text>
</comment>